<dbReference type="AlphaFoldDB" id="A0A5S5CQA9"/>
<accession>A0A5S5CQA9</accession>
<dbReference type="RefSeq" id="WP_166535105.1">
    <property type="nucleotide sequence ID" value="NZ_VNHW01000020.1"/>
</dbReference>
<evidence type="ECO:0000313" key="2">
    <source>
        <dbReference type="Proteomes" id="UP000322499"/>
    </source>
</evidence>
<name>A0A5S5CQA9_9ACTN</name>
<evidence type="ECO:0008006" key="3">
    <source>
        <dbReference type="Google" id="ProtNLM"/>
    </source>
</evidence>
<sequence>MPNPTVVTDVEDRFRTLNDAERRLAGSLLADAWEELLAPRNVPDLEDRLGRDVVSVGLVRRVVAAMVIRVLRNPEAIRQWQVDDASFTRDSMVSSGLLYASADEIALLSGPTTAAFTIRPGWRR</sequence>
<dbReference type="Proteomes" id="UP000322499">
    <property type="component" value="Unassembled WGS sequence"/>
</dbReference>
<dbReference type="EMBL" id="VNHW01000020">
    <property type="protein sequence ID" value="TYP82069.1"/>
    <property type="molecule type" value="Genomic_DNA"/>
</dbReference>
<gene>
    <name evidence="1" type="ORF">BD833_12053</name>
</gene>
<proteinExistence type="predicted"/>
<reference evidence="1 2" key="1">
    <citation type="submission" date="2019-07" db="EMBL/GenBank/DDBJ databases">
        <title>Genomic Encyclopedia of Archaeal and Bacterial Type Strains, Phase II (KMG-II): from individual species to whole genera.</title>
        <authorList>
            <person name="Goeker M."/>
        </authorList>
    </citation>
    <scope>NUCLEOTIDE SEQUENCE [LARGE SCALE GENOMIC DNA]</scope>
    <source>
        <strain evidence="1 2">DSM 46842</strain>
    </source>
</reference>
<comment type="caution">
    <text evidence="1">The sequence shown here is derived from an EMBL/GenBank/DDBJ whole genome shotgun (WGS) entry which is preliminary data.</text>
</comment>
<evidence type="ECO:0000313" key="1">
    <source>
        <dbReference type="EMBL" id="TYP82069.1"/>
    </source>
</evidence>
<protein>
    <recommendedName>
        <fullName evidence="3">Head-to-tail adaptor</fullName>
    </recommendedName>
</protein>
<organism evidence="1 2">
    <name type="scientific">Blastococcus xanthinilyticus</name>
    <dbReference type="NCBI Taxonomy" id="1564164"/>
    <lineage>
        <taxon>Bacteria</taxon>
        <taxon>Bacillati</taxon>
        <taxon>Actinomycetota</taxon>
        <taxon>Actinomycetes</taxon>
        <taxon>Geodermatophilales</taxon>
        <taxon>Geodermatophilaceae</taxon>
        <taxon>Blastococcus</taxon>
    </lineage>
</organism>
<keyword evidence="2" id="KW-1185">Reference proteome</keyword>